<reference evidence="2" key="1">
    <citation type="submission" date="2022-11" db="EMBL/GenBank/DDBJ databases">
        <title>Genome Resource of Sclerotinia nivalis Strain SnTB1, a Plant Pathogen Isolated from American Ginseng.</title>
        <authorList>
            <person name="Fan S."/>
        </authorList>
    </citation>
    <scope>NUCLEOTIDE SEQUENCE</scope>
    <source>
        <strain evidence="2">SnTB1</strain>
    </source>
</reference>
<protein>
    <submittedName>
        <fullName evidence="2">Uncharacterized protein</fullName>
    </submittedName>
</protein>
<accession>A0A9X0DPS3</accession>
<evidence type="ECO:0000313" key="3">
    <source>
        <dbReference type="Proteomes" id="UP001152300"/>
    </source>
</evidence>
<name>A0A9X0DPS3_9HELO</name>
<keyword evidence="3" id="KW-1185">Reference proteome</keyword>
<feature type="compositionally biased region" description="Acidic residues" evidence="1">
    <location>
        <begin position="1"/>
        <end position="19"/>
    </location>
</feature>
<dbReference type="AlphaFoldDB" id="A0A9X0DPS3"/>
<sequence>MADYEDSDEEDVGLPDENDDHTTLKPCQQRLGISSKYVRDWTKANAFREFCQNWMDAMIQASGFSREELVYVRNNLTNEFRITVYNPQKTKVLGFLAFHRKRGMLELCNYGSDLPREVLDMGGTSKDMNDSMAGTHGEGFKLAALLMIRHGHQAKFTASGFY</sequence>
<organism evidence="2 3">
    <name type="scientific">Sclerotinia nivalis</name>
    <dbReference type="NCBI Taxonomy" id="352851"/>
    <lineage>
        <taxon>Eukaryota</taxon>
        <taxon>Fungi</taxon>
        <taxon>Dikarya</taxon>
        <taxon>Ascomycota</taxon>
        <taxon>Pezizomycotina</taxon>
        <taxon>Leotiomycetes</taxon>
        <taxon>Helotiales</taxon>
        <taxon>Sclerotiniaceae</taxon>
        <taxon>Sclerotinia</taxon>
    </lineage>
</organism>
<dbReference type="OrthoDB" id="5376140at2759"/>
<dbReference type="Proteomes" id="UP001152300">
    <property type="component" value="Unassembled WGS sequence"/>
</dbReference>
<evidence type="ECO:0000256" key="1">
    <source>
        <dbReference type="SAM" id="MobiDB-lite"/>
    </source>
</evidence>
<proteinExistence type="predicted"/>
<dbReference type="EMBL" id="JAPEIS010000002">
    <property type="protein sequence ID" value="KAJ8069437.1"/>
    <property type="molecule type" value="Genomic_DNA"/>
</dbReference>
<evidence type="ECO:0000313" key="2">
    <source>
        <dbReference type="EMBL" id="KAJ8069437.1"/>
    </source>
</evidence>
<feature type="region of interest" description="Disordered" evidence="1">
    <location>
        <begin position="1"/>
        <end position="23"/>
    </location>
</feature>
<gene>
    <name evidence="2" type="ORF">OCU04_003091</name>
</gene>
<comment type="caution">
    <text evidence="2">The sequence shown here is derived from an EMBL/GenBank/DDBJ whole genome shotgun (WGS) entry which is preliminary data.</text>
</comment>